<gene>
    <name evidence="1" type="ORF">RM552_15975</name>
</gene>
<accession>A0ABU2ZUN5</accession>
<keyword evidence="1" id="KW-0378">Hydrolase</keyword>
<proteinExistence type="predicted"/>
<protein>
    <submittedName>
        <fullName evidence="1">Alpha/beta hydrolase</fullName>
    </submittedName>
</protein>
<dbReference type="InterPro" id="IPR029058">
    <property type="entry name" value="AB_hydrolase_fold"/>
</dbReference>
<dbReference type="SUPFAM" id="SSF53474">
    <property type="entry name" value="alpha/beta-Hydrolases"/>
    <property type="match status" value="1"/>
</dbReference>
<keyword evidence="2" id="KW-1185">Reference proteome</keyword>
<dbReference type="EMBL" id="JAVRHX010000006">
    <property type="protein sequence ID" value="MDT0596353.1"/>
    <property type="molecule type" value="Genomic_DNA"/>
</dbReference>
<organism evidence="1 2">
    <name type="scientific">Glaciecola petra</name>
    <dbReference type="NCBI Taxonomy" id="3075602"/>
    <lineage>
        <taxon>Bacteria</taxon>
        <taxon>Pseudomonadati</taxon>
        <taxon>Pseudomonadota</taxon>
        <taxon>Gammaproteobacteria</taxon>
        <taxon>Alteromonadales</taxon>
        <taxon>Alteromonadaceae</taxon>
        <taxon>Glaciecola</taxon>
    </lineage>
</organism>
<comment type="caution">
    <text evidence="1">The sequence shown here is derived from an EMBL/GenBank/DDBJ whole genome shotgun (WGS) entry which is preliminary data.</text>
</comment>
<evidence type="ECO:0000313" key="1">
    <source>
        <dbReference type="EMBL" id="MDT0596353.1"/>
    </source>
</evidence>
<reference evidence="1 2" key="1">
    <citation type="submission" date="2023-09" db="EMBL/GenBank/DDBJ databases">
        <authorList>
            <person name="Rey-Velasco X."/>
        </authorList>
    </citation>
    <scope>NUCLEOTIDE SEQUENCE [LARGE SCALE GENOMIC DNA]</scope>
    <source>
        <strain evidence="1 2">P117</strain>
    </source>
</reference>
<dbReference type="Pfam" id="PF05990">
    <property type="entry name" value="DUF900"/>
    <property type="match status" value="2"/>
</dbReference>
<dbReference type="GO" id="GO:0016787">
    <property type="term" value="F:hydrolase activity"/>
    <property type="evidence" value="ECO:0007669"/>
    <property type="project" value="UniProtKB-KW"/>
</dbReference>
<dbReference type="RefSeq" id="WP_311369875.1">
    <property type="nucleotide sequence ID" value="NZ_JAVRHX010000006.1"/>
</dbReference>
<name>A0ABU2ZUN5_9ALTE</name>
<dbReference type="Proteomes" id="UP001253545">
    <property type="component" value="Unassembled WGS sequence"/>
</dbReference>
<evidence type="ECO:0000313" key="2">
    <source>
        <dbReference type="Proteomes" id="UP001253545"/>
    </source>
</evidence>
<sequence length="366" mass="40821">MFLVTNRVIRDGNTIKIFGDTPSPQGPNELRLVEVVKKETDNDSEWQVKPVADKLEPAEVKKLARTHYLTIDTGAEWHGSLAVACQLFAQAKKENKSILFFVHGYNNDVDDVLTAAEQLEKLYNLIVVPFTWPANGGGVVSGTASYLSDKADARASSGAFNRFVEKVHFFHSLLAESNLADIQNKVNEKYADRDNPMAAAALYSELVDKACKVKINLLCHSMGNYLLKHSLMTSDNATSNLVFDNINLVAADTNNQNHASWLDTIDVRNRIHVVINEDDAALKASRVKPGKQQRARLGHYLKALNSDRAVYIDVSDCDGVGCEHSYYKGEAVEENTSLKALFNDLFNGNRVEKRLNYFSADNYFKL</sequence>
<dbReference type="InterPro" id="IPR010297">
    <property type="entry name" value="DUF900_hydrolase"/>
</dbReference>